<evidence type="ECO:0000313" key="1">
    <source>
        <dbReference type="EMBL" id="KAL2464916.1"/>
    </source>
</evidence>
<evidence type="ECO:0000313" key="2">
    <source>
        <dbReference type="Proteomes" id="UP001604336"/>
    </source>
</evidence>
<accession>A0ABD1PLX8</accession>
<gene>
    <name evidence="1" type="ORF">Adt_40767</name>
</gene>
<keyword evidence="2" id="KW-1185">Reference proteome</keyword>
<dbReference type="EMBL" id="JBFOLK010000013">
    <property type="protein sequence ID" value="KAL2464916.1"/>
    <property type="molecule type" value="Genomic_DNA"/>
</dbReference>
<organism evidence="1 2">
    <name type="scientific">Abeliophyllum distichum</name>
    <dbReference type="NCBI Taxonomy" id="126358"/>
    <lineage>
        <taxon>Eukaryota</taxon>
        <taxon>Viridiplantae</taxon>
        <taxon>Streptophyta</taxon>
        <taxon>Embryophyta</taxon>
        <taxon>Tracheophyta</taxon>
        <taxon>Spermatophyta</taxon>
        <taxon>Magnoliopsida</taxon>
        <taxon>eudicotyledons</taxon>
        <taxon>Gunneridae</taxon>
        <taxon>Pentapetalae</taxon>
        <taxon>asterids</taxon>
        <taxon>lamiids</taxon>
        <taxon>Lamiales</taxon>
        <taxon>Oleaceae</taxon>
        <taxon>Forsythieae</taxon>
        <taxon>Abeliophyllum</taxon>
    </lineage>
</organism>
<dbReference type="Proteomes" id="UP001604336">
    <property type="component" value="Unassembled WGS sequence"/>
</dbReference>
<reference evidence="2" key="1">
    <citation type="submission" date="2024-07" db="EMBL/GenBank/DDBJ databases">
        <title>Two chromosome-level genome assemblies of Korean endemic species Abeliophyllum distichum and Forsythia ovata (Oleaceae).</title>
        <authorList>
            <person name="Jang H."/>
        </authorList>
    </citation>
    <scope>NUCLEOTIDE SEQUENCE [LARGE SCALE GENOMIC DNA]</scope>
</reference>
<proteinExistence type="predicted"/>
<dbReference type="AlphaFoldDB" id="A0ABD1PLX8"/>
<sequence>MSSRCLQIQMDVRELPSELHISCFDWRCEKRVRLGIARSERSELRQPFIDWRCEKRGRLGIAGSERSELRKLFIVNSKARVVYKPLWNSAHLHLWRLELERDAKHGGKLLPVEFNISMEDLRPVILMDLILCNLEAMMWNNVGHGRPCMISIMWT</sequence>
<protein>
    <submittedName>
        <fullName evidence="1">Uncharacterized protein</fullName>
    </submittedName>
</protein>
<comment type="caution">
    <text evidence="1">The sequence shown here is derived from an EMBL/GenBank/DDBJ whole genome shotgun (WGS) entry which is preliminary data.</text>
</comment>
<name>A0ABD1PLX8_9LAMI</name>